<gene>
    <name evidence="1" type="ORF">LCPAC202_00420</name>
</gene>
<accession>A0A481Z5D2</accession>
<name>A0A481Z5D2_9VIRU</name>
<dbReference type="EMBL" id="MK500509">
    <property type="protein sequence ID" value="QBK91068.1"/>
    <property type="molecule type" value="Genomic_DNA"/>
</dbReference>
<reference evidence="1" key="1">
    <citation type="journal article" date="2019" name="MBio">
        <title>Virus Genomes from Deep Sea Sediments Expand the Ocean Megavirome and Support Independent Origins of Viral Gigantism.</title>
        <authorList>
            <person name="Backstrom D."/>
            <person name="Yutin N."/>
            <person name="Jorgensen S.L."/>
            <person name="Dharamshi J."/>
            <person name="Homa F."/>
            <person name="Zaremba-Niedwiedzka K."/>
            <person name="Spang A."/>
            <person name="Wolf Y.I."/>
            <person name="Koonin E.V."/>
            <person name="Ettema T.J."/>
        </authorList>
    </citation>
    <scope>NUCLEOTIDE SEQUENCE</scope>
</reference>
<sequence length="210" mass="24419">MNKDKSSENDTLKIVNDSKHCISDQHENTDDRDKTIKDIVSTFKHSKVYGEFKELLDDLSKFDFGRSGVNSPAAFGDTYKYTVEYTIGGFQFKYHHVLPEGEISSAKWSVTYKTKKETLFKYSYMDSMRLRFFKSTKLPTEPPTVYPLNTTIFDKFKLKYIFAKDDNYYLFFNILNAFTNGNCMGIRSVDGSATAIYHQQLCDMIDIEKY</sequence>
<protein>
    <submittedName>
        <fullName evidence="1">Uncharacterized protein</fullName>
    </submittedName>
</protein>
<organism evidence="1">
    <name type="scientific">Pithovirus LCPAC202</name>
    <dbReference type="NCBI Taxonomy" id="2506592"/>
    <lineage>
        <taxon>Viruses</taxon>
        <taxon>Pithoviruses</taxon>
    </lineage>
</organism>
<evidence type="ECO:0000313" key="1">
    <source>
        <dbReference type="EMBL" id="QBK91068.1"/>
    </source>
</evidence>
<proteinExistence type="predicted"/>